<evidence type="ECO:0000256" key="1">
    <source>
        <dbReference type="SAM" id="Coils"/>
    </source>
</evidence>
<dbReference type="OrthoDB" id="3229088at2759"/>
<dbReference type="SUPFAM" id="SSF81383">
    <property type="entry name" value="F-box domain"/>
    <property type="match status" value="1"/>
</dbReference>
<name>A0A0D0CCS1_9AGAR</name>
<accession>A0A0D0CCS1</accession>
<dbReference type="InterPro" id="IPR001810">
    <property type="entry name" value="F-box_dom"/>
</dbReference>
<keyword evidence="4" id="KW-1185">Reference proteome</keyword>
<evidence type="ECO:0000259" key="2">
    <source>
        <dbReference type="Pfam" id="PF12937"/>
    </source>
</evidence>
<feature type="domain" description="F-box" evidence="2">
    <location>
        <begin position="48"/>
        <end position="99"/>
    </location>
</feature>
<sequence>MLLLSDRDLEDYESEIARLQTQLVYVEAQRERLRDYRTKLRSLRSPIRRIPNEVLSRIFEFAYYDSHSPIKDLPTFAISAVCMRWRSFALSSPALWSRLSWKILSSNAPTDEFPLHYPTLSSKIQEIPSIP</sequence>
<dbReference type="AlphaFoldDB" id="A0A0D0CCS1"/>
<dbReference type="Proteomes" id="UP000053593">
    <property type="component" value="Unassembled WGS sequence"/>
</dbReference>
<dbReference type="EMBL" id="KN834838">
    <property type="protein sequence ID" value="KIK52728.1"/>
    <property type="molecule type" value="Genomic_DNA"/>
</dbReference>
<protein>
    <recommendedName>
        <fullName evidence="2">F-box domain-containing protein</fullName>
    </recommendedName>
</protein>
<proteinExistence type="predicted"/>
<evidence type="ECO:0000313" key="3">
    <source>
        <dbReference type="EMBL" id="KIK52728.1"/>
    </source>
</evidence>
<gene>
    <name evidence="3" type="ORF">GYMLUDRAFT_233298</name>
</gene>
<dbReference type="Pfam" id="PF12937">
    <property type="entry name" value="F-box-like"/>
    <property type="match status" value="1"/>
</dbReference>
<dbReference type="Gene3D" id="1.20.1280.50">
    <property type="match status" value="1"/>
</dbReference>
<dbReference type="HOGENOM" id="CLU_018544_3_1_1"/>
<keyword evidence="1" id="KW-0175">Coiled coil</keyword>
<evidence type="ECO:0000313" key="4">
    <source>
        <dbReference type="Proteomes" id="UP000053593"/>
    </source>
</evidence>
<dbReference type="InterPro" id="IPR036047">
    <property type="entry name" value="F-box-like_dom_sf"/>
</dbReference>
<organism evidence="3 4">
    <name type="scientific">Collybiopsis luxurians FD-317 M1</name>
    <dbReference type="NCBI Taxonomy" id="944289"/>
    <lineage>
        <taxon>Eukaryota</taxon>
        <taxon>Fungi</taxon>
        <taxon>Dikarya</taxon>
        <taxon>Basidiomycota</taxon>
        <taxon>Agaricomycotina</taxon>
        <taxon>Agaricomycetes</taxon>
        <taxon>Agaricomycetidae</taxon>
        <taxon>Agaricales</taxon>
        <taxon>Marasmiineae</taxon>
        <taxon>Omphalotaceae</taxon>
        <taxon>Collybiopsis</taxon>
        <taxon>Collybiopsis luxurians</taxon>
    </lineage>
</organism>
<feature type="coiled-coil region" evidence="1">
    <location>
        <begin position="2"/>
        <end position="29"/>
    </location>
</feature>
<reference evidence="3 4" key="1">
    <citation type="submission" date="2014-04" db="EMBL/GenBank/DDBJ databases">
        <title>Evolutionary Origins and Diversification of the Mycorrhizal Mutualists.</title>
        <authorList>
            <consortium name="DOE Joint Genome Institute"/>
            <consortium name="Mycorrhizal Genomics Consortium"/>
            <person name="Kohler A."/>
            <person name="Kuo A."/>
            <person name="Nagy L.G."/>
            <person name="Floudas D."/>
            <person name="Copeland A."/>
            <person name="Barry K.W."/>
            <person name="Cichocki N."/>
            <person name="Veneault-Fourrey C."/>
            <person name="LaButti K."/>
            <person name="Lindquist E.A."/>
            <person name="Lipzen A."/>
            <person name="Lundell T."/>
            <person name="Morin E."/>
            <person name="Murat C."/>
            <person name="Riley R."/>
            <person name="Ohm R."/>
            <person name="Sun H."/>
            <person name="Tunlid A."/>
            <person name="Henrissat B."/>
            <person name="Grigoriev I.V."/>
            <person name="Hibbett D.S."/>
            <person name="Martin F."/>
        </authorList>
    </citation>
    <scope>NUCLEOTIDE SEQUENCE [LARGE SCALE GENOMIC DNA]</scope>
    <source>
        <strain evidence="3 4">FD-317 M1</strain>
    </source>
</reference>